<keyword evidence="4" id="KW-1185">Reference proteome</keyword>
<evidence type="ECO:0000256" key="2">
    <source>
        <dbReference type="SAM" id="Coils"/>
    </source>
</evidence>
<gene>
    <name evidence="3" type="ORF">AAL_07638</name>
</gene>
<dbReference type="AlphaFoldDB" id="A0A167X812"/>
<dbReference type="EMBL" id="AZGY01000024">
    <property type="protein sequence ID" value="KZZ89745.1"/>
    <property type="molecule type" value="Genomic_DNA"/>
</dbReference>
<comment type="caution">
    <text evidence="3">The sequence shown here is derived from an EMBL/GenBank/DDBJ whole genome shotgun (WGS) entry which is preliminary data.</text>
</comment>
<proteinExistence type="predicted"/>
<dbReference type="PANTHER" id="PTHR15157:SF5">
    <property type="entry name" value="UV RADIATION RESISTANCE-ASSOCIATED GENE PROTEIN"/>
    <property type="match status" value="1"/>
</dbReference>
<dbReference type="GO" id="GO:0005768">
    <property type="term" value="C:endosome"/>
    <property type="evidence" value="ECO:0007669"/>
    <property type="project" value="TreeGrafter"/>
</dbReference>
<sequence>MSTLPEARRPRLLPQNRKLRHLKGLSLRNLCFAPTSWQTADDASIVRSPNQLGKLHSSRSSESLRTDSLRLDKRRPKLQSRRSSLSLAHASPSTRQKKLRELVEDSLADVFFSLHIADCEKPVYISEVRHRSANFNFQFFDLAKASRLVSRSCTVVVRIWSQRPRQAQWAFLLEELVDLRRLNFIGTVTDRRFPPNALIFHLEDGSYSFDFPTKTADPKPAPPATTSSYNALMRLANLESSIQDALETQQEITEQINQLLREIPGDPNPAVAEQVRLANKYIATQQRANKAAEMRRDNLRQTLDRRKQYMIEGREAQALAEGDVANGREKLAAAIELSNKAEQQIRGQRRRICSELSEVFSISPIPNAPPLSFQICGLPLPNAVYDAATAKIINEDALSAALGLVAMLTKHLQLYLSHLLPYPISAFGSRSYVCDNISQMPEKQSQRREFPLYLPRGGSTVGQWRFEYGWFLLNKNIEALCAAEGLKIVDIRHSLPNLKYLLYVCSAGSEDMPERKKGGVRGLWAGKLKGRMPSVSPTPAMADGESVISSATVSLRGSEDGDAVSRQEEILRNAVAKENDGKAAGSWGPDNGVGAALPFGDDAKFTLRTKGLREDVAR</sequence>
<dbReference type="GO" id="GO:0000149">
    <property type="term" value="F:SNARE binding"/>
    <property type="evidence" value="ECO:0007669"/>
    <property type="project" value="TreeGrafter"/>
</dbReference>
<dbReference type="GO" id="GO:0000323">
    <property type="term" value="C:lytic vacuole"/>
    <property type="evidence" value="ECO:0007669"/>
    <property type="project" value="TreeGrafter"/>
</dbReference>
<feature type="coiled-coil region" evidence="2">
    <location>
        <begin position="235"/>
        <end position="302"/>
    </location>
</feature>
<dbReference type="OrthoDB" id="72772at2759"/>
<evidence type="ECO:0000313" key="4">
    <source>
        <dbReference type="Proteomes" id="UP000078544"/>
    </source>
</evidence>
<accession>A0A167X812</accession>
<dbReference type="InterPro" id="IPR040939">
    <property type="entry name" value="Vps38"/>
</dbReference>
<reference evidence="3 4" key="1">
    <citation type="journal article" date="2016" name="Genome Biol. Evol.">
        <title>Divergent and convergent evolution of fungal pathogenicity.</title>
        <authorList>
            <person name="Shang Y."/>
            <person name="Xiao G."/>
            <person name="Zheng P."/>
            <person name="Cen K."/>
            <person name="Zhan S."/>
            <person name="Wang C."/>
        </authorList>
    </citation>
    <scope>NUCLEOTIDE SEQUENCE [LARGE SCALE GENOMIC DNA]</scope>
    <source>
        <strain evidence="3 4">RCEF 2490</strain>
    </source>
</reference>
<dbReference type="GO" id="GO:0034272">
    <property type="term" value="C:phosphatidylinositol 3-kinase complex, class III, type II"/>
    <property type="evidence" value="ECO:0007669"/>
    <property type="project" value="InterPro"/>
</dbReference>
<protein>
    <submittedName>
        <fullName evidence="3">p63 related protein</fullName>
    </submittedName>
</protein>
<dbReference type="PANTHER" id="PTHR15157">
    <property type="entry name" value="UV RADIATION RESISTANCE-ASSOCIATED GENE PROTEIN"/>
    <property type="match status" value="1"/>
</dbReference>
<organism evidence="3 4">
    <name type="scientific">Moelleriella libera RCEF 2490</name>
    <dbReference type="NCBI Taxonomy" id="1081109"/>
    <lineage>
        <taxon>Eukaryota</taxon>
        <taxon>Fungi</taxon>
        <taxon>Dikarya</taxon>
        <taxon>Ascomycota</taxon>
        <taxon>Pezizomycotina</taxon>
        <taxon>Sordariomycetes</taxon>
        <taxon>Hypocreomycetidae</taxon>
        <taxon>Hypocreales</taxon>
        <taxon>Clavicipitaceae</taxon>
        <taxon>Moelleriella</taxon>
    </lineage>
</organism>
<name>A0A167X812_9HYPO</name>
<evidence type="ECO:0000256" key="1">
    <source>
        <dbReference type="ARBA" id="ARBA00023054"/>
    </source>
</evidence>
<dbReference type="GO" id="GO:0035493">
    <property type="term" value="P:SNARE complex assembly"/>
    <property type="evidence" value="ECO:0007669"/>
    <property type="project" value="TreeGrafter"/>
</dbReference>
<keyword evidence="1 2" id="KW-0175">Coiled coil</keyword>
<dbReference type="Proteomes" id="UP000078544">
    <property type="component" value="Unassembled WGS sequence"/>
</dbReference>
<dbReference type="Pfam" id="PF17649">
    <property type="entry name" value="VPS38"/>
    <property type="match status" value="1"/>
</dbReference>
<dbReference type="STRING" id="1081109.A0A167X812"/>
<evidence type="ECO:0000313" key="3">
    <source>
        <dbReference type="EMBL" id="KZZ89745.1"/>
    </source>
</evidence>